<dbReference type="InterPro" id="IPR002125">
    <property type="entry name" value="CMP_dCMP_dom"/>
</dbReference>
<evidence type="ECO:0000256" key="2">
    <source>
        <dbReference type="ARBA" id="ARBA00011738"/>
    </source>
</evidence>
<dbReference type="InterPro" id="IPR016192">
    <property type="entry name" value="APOBEC/CMP_deaminase_Zn-bd"/>
</dbReference>
<keyword evidence="4 8" id="KW-0479">Metal-binding</keyword>
<organism evidence="10 11">
    <name type="scientific">Candidatus Avimonoglobus intestinipullorum</name>
    <dbReference type="NCBI Taxonomy" id="2840699"/>
    <lineage>
        <taxon>Bacteria</taxon>
        <taxon>Bacillati</taxon>
        <taxon>Bacillota</taxon>
        <taxon>Clostridia</taxon>
        <taxon>Eubacteriales</taxon>
        <taxon>Candidatus Avimonoglobus</taxon>
    </lineage>
</organism>
<dbReference type="Gene3D" id="3.40.140.10">
    <property type="entry name" value="Cytidine Deaminase, domain 2"/>
    <property type="match status" value="1"/>
</dbReference>
<comment type="subunit">
    <text evidence="2 8">Homodimer.</text>
</comment>
<dbReference type="Proteomes" id="UP000824111">
    <property type="component" value="Unassembled WGS sequence"/>
</dbReference>
<evidence type="ECO:0000256" key="1">
    <source>
        <dbReference type="ARBA" id="ARBA00010669"/>
    </source>
</evidence>
<dbReference type="PANTHER" id="PTHR11079">
    <property type="entry name" value="CYTOSINE DEAMINASE FAMILY MEMBER"/>
    <property type="match status" value="1"/>
</dbReference>
<reference evidence="10" key="1">
    <citation type="submission" date="2020-10" db="EMBL/GenBank/DDBJ databases">
        <authorList>
            <person name="Gilroy R."/>
        </authorList>
    </citation>
    <scope>NUCLEOTIDE SEQUENCE</scope>
    <source>
        <strain evidence="10">ChiSjej4B22-9803</strain>
    </source>
</reference>
<dbReference type="EMBL" id="DVND01000133">
    <property type="protein sequence ID" value="HIU48710.1"/>
    <property type="molecule type" value="Genomic_DNA"/>
</dbReference>
<feature type="active site" description="Proton donor" evidence="8">
    <location>
        <position position="48"/>
    </location>
</feature>
<dbReference type="SUPFAM" id="SSF53927">
    <property type="entry name" value="Cytidine deaminase-like"/>
    <property type="match status" value="1"/>
</dbReference>
<keyword evidence="3 8" id="KW-0819">tRNA processing</keyword>
<dbReference type="InterPro" id="IPR016193">
    <property type="entry name" value="Cytidine_deaminase-like"/>
</dbReference>
<evidence type="ECO:0000256" key="6">
    <source>
        <dbReference type="ARBA" id="ARBA00022833"/>
    </source>
</evidence>
<dbReference type="EC" id="3.5.4.33" evidence="8"/>
<feature type="binding site" evidence="8">
    <location>
        <position position="46"/>
    </location>
    <ligand>
        <name>Zn(2+)</name>
        <dbReference type="ChEBI" id="CHEBI:29105"/>
        <note>catalytic</note>
    </ligand>
</feature>
<dbReference type="InterPro" id="IPR058535">
    <property type="entry name" value="MafB19-deam"/>
</dbReference>
<dbReference type="GO" id="GO:0052717">
    <property type="term" value="F:tRNA-specific adenosine-34 deaminase activity"/>
    <property type="evidence" value="ECO:0007669"/>
    <property type="project" value="UniProtKB-UniRule"/>
</dbReference>
<evidence type="ECO:0000313" key="11">
    <source>
        <dbReference type="Proteomes" id="UP000824111"/>
    </source>
</evidence>
<reference evidence="10" key="2">
    <citation type="journal article" date="2021" name="PeerJ">
        <title>Extensive microbial diversity within the chicken gut microbiome revealed by metagenomics and culture.</title>
        <authorList>
            <person name="Gilroy R."/>
            <person name="Ravi A."/>
            <person name="Getino M."/>
            <person name="Pursley I."/>
            <person name="Horton D.L."/>
            <person name="Alikhan N.F."/>
            <person name="Baker D."/>
            <person name="Gharbi K."/>
            <person name="Hall N."/>
            <person name="Watson M."/>
            <person name="Adriaenssens E.M."/>
            <person name="Foster-Nyarko E."/>
            <person name="Jarju S."/>
            <person name="Secka A."/>
            <person name="Antonio M."/>
            <person name="Oren A."/>
            <person name="Chaudhuri R.R."/>
            <person name="La Ragione R."/>
            <person name="Hildebrand F."/>
            <person name="Pallen M.J."/>
        </authorList>
    </citation>
    <scope>NUCLEOTIDE SEQUENCE</scope>
    <source>
        <strain evidence="10">ChiSjej4B22-9803</strain>
    </source>
</reference>
<dbReference type="GO" id="GO:0008270">
    <property type="term" value="F:zinc ion binding"/>
    <property type="evidence" value="ECO:0007669"/>
    <property type="project" value="UniProtKB-UniRule"/>
</dbReference>
<dbReference type="PROSITE" id="PS00903">
    <property type="entry name" value="CYT_DCMP_DEAMINASES_1"/>
    <property type="match status" value="1"/>
</dbReference>
<dbReference type="PANTHER" id="PTHR11079:SF202">
    <property type="entry name" value="TRNA-SPECIFIC ADENOSINE DEAMINASE"/>
    <property type="match status" value="1"/>
</dbReference>
<feature type="domain" description="CMP/dCMP-type deaminase" evidence="9">
    <location>
        <begin position="1"/>
        <end position="115"/>
    </location>
</feature>
<gene>
    <name evidence="8" type="primary">tadA</name>
    <name evidence="10" type="ORF">IAB04_05055</name>
</gene>
<proteinExistence type="inferred from homology"/>
<dbReference type="AlphaFoldDB" id="A0A9D1S6G5"/>
<evidence type="ECO:0000259" key="9">
    <source>
        <dbReference type="PROSITE" id="PS51747"/>
    </source>
</evidence>
<evidence type="ECO:0000313" key="10">
    <source>
        <dbReference type="EMBL" id="HIU48710.1"/>
    </source>
</evidence>
<dbReference type="Pfam" id="PF14437">
    <property type="entry name" value="MafB19-deam"/>
    <property type="match status" value="1"/>
</dbReference>
<keyword evidence="6 8" id="KW-0862">Zinc</keyword>
<name>A0A9D1S6G5_9FIRM</name>
<comment type="cofactor">
    <cofactor evidence="8">
        <name>Zn(2+)</name>
        <dbReference type="ChEBI" id="CHEBI:29105"/>
    </cofactor>
    <text evidence="8">Binds 1 zinc ion per subunit.</text>
</comment>
<feature type="binding site" evidence="8">
    <location>
        <position position="76"/>
    </location>
    <ligand>
        <name>Zn(2+)</name>
        <dbReference type="ChEBI" id="CHEBI:29105"/>
        <note>catalytic</note>
    </ligand>
</feature>
<dbReference type="InterPro" id="IPR028883">
    <property type="entry name" value="tRNA_aden_deaminase"/>
</dbReference>
<evidence type="ECO:0000256" key="7">
    <source>
        <dbReference type="ARBA" id="ARBA00048045"/>
    </source>
</evidence>
<keyword evidence="5 8" id="KW-0378">Hydrolase</keyword>
<comment type="similarity">
    <text evidence="1">Belongs to the cytidine and deoxycytidylate deaminase family. ADAT2 subfamily.</text>
</comment>
<dbReference type="CDD" id="cd01285">
    <property type="entry name" value="nucleoside_deaminase"/>
    <property type="match status" value="1"/>
</dbReference>
<dbReference type="PROSITE" id="PS51747">
    <property type="entry name" value="CYT_DCMP_DEAMINASES_2"/>
    <property type="match status" value="1"/>
</dbReference>
<comment type="caution">
    <text evidence="10">The sequence shown here is derived from an EMBL/GenBank/DDBJ whole genome shotgun (WGS) entry which is preliminary data.</text>
</comment>
<protein>
    <recommendedName>
        <fullName evidence="8">tRNA-specific adenosine deaminase</fullName>
        <ecNumber evidence="8">3.5.4.33</ecNumber>
    </recommendedName>
</protein>
<dbReference type="GO" id="GO:0002100">
    <property type="term" value="P:tRNA wobble adenosine to inosine editing"/>
    <property type="evidence" value="ECO:0007669"/>
    <property type="project" value="UniProtKB-UniRule"/>
</dbReference>
<dbReference type="FunFam" id="3.40.140.10:FF:000005">
    <property type="entry name" value="tRNA-specific adenosine deaminase"/>
    <property type="match status" value="1"/>
</dbReference>
<evidence type="ECO:0000256" key="5">
    <source>
        <dbReference type="ARBA" id="ARBA00022801"/>
    </source>
</evidence>
<dbReference type="HAMAP" id="MF_00972">
    <property type="entry name" value="tRNA_aden_deaminase"/>
    <property type="match status" value="1"/>
</dbReference>
<comment type="function">
    <text evidence="8">Catalyzes the deamination of adenosine to inosine at the wobble position 34 of tRNA(Arg2).</text>
</comment>
<accession>A0A9D1S6G5</accession>
<comment type="catalytic activity">
    <reaction evidence="7 8">
        <text>adenosine(34) in tRNA + H2O + H(+) = inosine(34) in tRNA + NH4(+)</text>
        <dbReference type="Rhea" id="RHEA:43168"/>
        <dbReference type="Rhea" id="RHEA-COMP:10373"/>
        <dbReference type="Rhea" id="RHEA-COMP:10374"/>
        <dbReference type="ChEBI" id="CHEBI:15377"/>
        <dbReference type="ChEBI" id="CHEBI:15378"/>
        <dbReference type="ChEBI" id="CHEBI:28938"/>
        <dbReference type="ChEBI" id="CHEBI:74411"/>
        <dbReference type="ChEBI" id="CHEBI:82852"/>
        <dbReference type="EC" id="3.5.4.33"/>
    </reaction>
</comment>
<evidence type="ECO:0000256" key="8">
    <source>
        <dbReference type="HAMAP-Rule" id="MF_00972"/>
    </source>
</evidence>
<evidence type="ECO:0000256" key="4">
    <source>
        <dbReference type="ARBA" id="ARBA00022723"/>
    </source>
</evidence>
<evidence type="ECO:0000256" key="3">
    <source>
        <dbReference type="ARBA" id="ARBA00022694"/>
    </source>
</evidence>
<sequence>MREALRQAKKAAALDETPIGAVIVRDGRIIARGYNKRELKQNSLCHAEILAINKACRKLGSWRLVGCDLYVTLEPCPMCAGAIIQSRIEQVYFGAYDYKNGCAGSSTNLFARGMFNHNTAVEGGLLERECAELLSNFFKLLRKKK</sequence>
<feature type="binding site" evidence="8">
    <location>
        <position position="79"/>
    </location>
    <ligand>
        <name>Zn(2+)</name>
        <dbReference type="ChEBI" id="CHEBI:29105"/>
        <note>catalytic</note>
    </ligand>
</feature>
<dbReference type="NCBIfam" id="NF008113">
    <property type="entry name" value="PRK10860.1"/>
    <property type="match status" value="1"/>
</dbReference>